<name>A0A6L3T9X2_9HYPH</name>
<dbReference type="Proteomes" id="UP000474159">
    <property type="component" value="Unassembled WGS sequence"/>
</dbReference>
<dbReference type="AlphaFoldDB" id="A0A6L3T9X2"/>
<evidence type="ECO:0000256" key="2">
    <source>
        <dbReference type="SAM" id="Phobius"/>
    </source>
</evidence>
<keyword evidence="4" id="KW-1185">Reference proteome</keyword>
<gene>
    <name evidence="3" type="ORF">F6X53_05305</name>
</gene>
<evidence type="ECO:0000313" key="4">
    <source>
        <dbReference type="Proteomes" id="UP000474159"/>
    </source>
</evidence>
<evidence type="ECO:0000313" key="3">
    <source>
        <dbReference type="EMBL" id="KAB1080605.1"/>
    </source>
</evidence>
<keyword evidence="2" id="KW-0812">Transmembrane</keyword>
<dbReference type="EMBL" id="VZZK01000004">
    <property type="protein sequence ID" value="KAB1080605.1"/>
    <property type="molecule type" value="Genomic_DNA"/>
</dbReference>
<accession>A0A6L3T9X2</accession>
<sequence>MFRSEDHPSPGNIPAHAPPPSDKPTTAMLKADIDSGSTGDKVVHYDPGLSQLGTDDEAAGHSPSHERIALARKTEAASDRVRKIGNPQGRQSWVLPGFVGFIVAVPLIVGSALWLAP</sequence>
<feature type="transmembrane region" description="Helical" evidence="2">
    <location>
        <begin position="93"/>
        <end position="116"/>
    </location>
</feature>
<proteinExistence type="predicted"/>
<organism evidence="3 4">
    <name type="scientific">Methylobacterium soli</name>
    <dbReference type="NCBI Taxonomy" id="553447"/>
    <lineage>
        <taxon>Bacteria</taxon>
        <taxon>Pseudomonadati</taxon>
        <taxon>Pseudomonadota</taxon>
        <taxon>Alphaproteobacteria</taxon>
        <taxon>Hyphomicrobiales</taxon>
        <taxon>Methylobacteriaceae</taxon>
        <taxon>Methylobacterium</taxon>
    </lineage>
</organism>
<evidence type="ECO:0000256" key="1">
    <source>
        <dbReference type="SAM" id="MobiDB-lite"/>
    </source>
</evidence>
<feature type="region of interest" description="Disordered" evidence="1">
    <location>
        <begin position="1"/>
        <end position="66"/>
    </location>
</feature>
<protein>
    <submittedName>
        <fullName evidence="3">Uncharacterized protein</fullName>
    </submittedName>
</protein>
<keyword evidence="2" id="KW-1133">Transmembrane helix</keyword>
<keyword evidence="2" id="KW-0472">Membrane</keyword>
<comment type="caution">
    <text evidence="3">The sequence shown here is derived from an EMBL/GenBank/DDBJ whole genome shotgun (WGS) entry which is preliminary data.</text>
</comment>
<reference evidence="3 4" key="1">
    <citation type="submission" date="2019-09" db="EMBL/GenBank/DDBJ databases">
        <title>YIM 48816 draft genome.</title>
        <authorList>
            <person name="Jiang L."/>
        </authorList>
    </citation>
    <scope>NUCLEOTIDE SEQUENCE [LARGE SCALE GENOMIC DNA]</scope>
    <source>
        <strain evidence="3 4">YIM 48816</strain>
    </source>
</reference>
<dbReference type="OrthoDB" id="7306245at2"/>